<organism evidence="7 8">
    <name type="scientific">Entotheonella factor</name>
    <dbReference type="NCBI Taxonomy" id="1429438"/>
    <lineage>
        <taxon>Bacteria</taxon>
        <taxon>Pseudomonadati</taxon>
        <taxon>Nitrospinota/Tectimicrobiota group</taxon>
        <taxon>Candidatus Tectimicrobiota</taxon>
        <taxon>Candidatus Entotheonellia</taxon>
        <taxon>Candidatus Entotheonellales</taxon>
        <taxon>Candidatus Entotheonellaceae</taxon>
        <taxon>Candidatus Entotheonella</taxon>
    </lineage>
</organism>
<keyword evidence="5" id="KW-0411">Iron-sulfur</keyword>
<dbReference type="PANTHER" id="PTHR21266">
    <property type="entry name" value="IRON-SULFUR DOMAIN CONTAINING PROTEIN"/>
    <property type="match status" value="1"/>
</dbReference>
<comment type="caution">
    <text evidence="7">The sequence shown here is derived from an EMBL/GenBank/DDBJ whole genome shotgun (WGS) entry which is preliminary data.</text>
</comment>
<dbReference type="EMBL" id="AZHW01000743">
    <property type="protein sequence ID" value="ETW96788.1"/>
    <property type="molecule type" value="Genomic_DNA"/>
</dbReference>
<dbReference type="Pfam" id="PF00355">
    <property type="entry name" value="Rieske"/>
    <property type="match status" value="1"/>
</dbReference>
<dbReference type="PROSITE" id="PS51296">
    <property type="entry name" value="RIESKE"/>
    <property type="match status" value="1"/>
</dbReference>
<evidence type="ECO:0000256" key="3">
    <source>
        <dbReference type="ARBA" id="ARBA00023002"/>
    </source>
</evidence>
<dbReference type="SUPFAM" id="SSF55961">
    <property type="entry name" value="Bet v1-like"/>
    <property type="match status" value="1"/>
</dbReference>
<dbReference type="GO" id="GO:0016491">
    <property type="term" value="F:oxidoreductase activity"/>
    <property type="evidence" value="ECO:0007669"/>
    <property type="project" value="UniProtKB-KW"/>
</dbReference>
<dbReference type="Gene3D" id="2.102.10.10">
    <property type="entry name" value="Rieske [2Fe-2S] iron-sulphur domain"/>
    <property type="match status" value="1"/>
</dbReference>
<proteinExistence type="predicted"/>
<evidence type="ECO:0000313" key="7">
    <source>
        <dbReference type="EMBL" id="ETW96788.1"/>
    </source>
</evidence>
<keyword evidence="1" id="KW-0001">2Fe-2S</keyword>
<keyword evidence="3" id="KW-0560">Oxidoreductase</keyword>
<dbReference type="Gene3D" id="3.90.380.10">
    <property type="entry name" value="Naphthalene 1,2-dioxygenase Alpha Subunit, Chain A, domain 1"/>
    <property type="match status" value="1"/>
</dbReference>
<evidence type="ECO:0000256" key="1">
    <source>
        <dbReference type="ARBA" id="ARBA00022714"/>
    </source>
</evidence>
<protein>
    <recommendedName>
        <fullName evidence="6">Rieske domain-containing protein</fullName>
    </recommendedName>
</protein>
<keyword evidence="8" id="KW-1185">Reference proteome</keyword>
<dbReference type="AlphaFoldDB" id="W4LFF3"/>
<keyword evidence="4" id="KW-0408">Iron</keyword>
<evidence type="ECO:0000256" key="4">
    <source>
        <dbReference type="ARBA" id="ARBA00023004"/>
    </source>
</evidence>
<dbReference type="GO" id="GO:0005506">
    <property type="term" value="F:iron ion binding"/>
    <property type="evidence" value="ECO:0007669"/>
    <property type="project" value="InterPro"/>
</dbReference>
<evidence type="ECO:0000259" key="6">
    <source>
        <dbReference type="PROSITE" id="PS51296"/>
    </source>
</evidence>
<feature type="domain" description="Rieske" evidence="6">
    <location>
        <begin position="44"/>
        <end position="148"/>
    </location>
</feature>
<dbReference type="CDD" id="cd03479">
    <property type="entry name" value="Rieske_RO_Alpha_PhDO_like"/>
    <property type="match status" value="1"/>
</dbReference>
<dbReference type="InterPro" id="IPR050584">
    <property type="entry name" value="Cholesterol_7-desaturase"/>
</dbReference>
<evidence type="ECO:0000313" key="8">
    <source>
        <dbReference type="Proteomes" id="UP000019141"/>
    </source>
</evidence>
<dbReference type="InterPro" id="IPR036922">
    <property type="entry name" value="Rieske_2Fe-2S_sf"/>
</dbReference>
<dbReference type="PROSITE" id="PS00570">
    <property type="entry name" value="RING_HYDROXYL_ALPHA"/>
    <property type="match status" value="1"/>
</dbReference>
<dbReference type="PANTHER" id="PTHR21266:SF59">
    <property type="entry name" value="BLR4922 PROTEIN"/>
    <property type="match status" value="1"/>
</dbReference>
<dbReference type="SUPFAM" id="SSF50022">
    <property type="entry name" value="ISP domain"/>
    <property type="match status" value="1"/>
</dbReference>
<evidence type="ECO:0000256" key="5">
    <source>
        <dbReference type="ARBA" id="ARBA00023014"/>
    </source>
</evidence>
<dbReference type="InterPro" id="IPR017941">
    <property type="entry name" value="Rieske_2Fe-2S"/>
</dbReference>
<dbReference type="InterPro" id="IPR015881">
    <property type="entry name" value="ARHD_Rieske_2Fe_2S"/>
</dbReference>
<dbReference type="HOGENOM" id="CLU_039484_2_1_7"/>
<keyword evidence="2" id="KW-0479">Metal-binding</keyword>
<dbReference type="GO" id="GO:0051537">
    <property type="term" value="F:2 iron, 2 sulfur cluster binding"/>
    <property type="evidence" value="ECO:0007669"/>
    <property type="project" value="UniProtKB-KW"/>
</dbReference>
<name>W4LFF3_ENTF1</name>
<dbReference type="Proteomes" id="UP000019141">
    <property type="component" value="Unassembled WGS sequence"/>
</dbReference>
<gene>
    <name evidence="7" type="ORF">ETSY1_25240</name>
</gene>
<sequence length="426" mass="47925">MADRVSFLSAPYSAYNSRGMPQADEELAQVGPGTPAGEYFRRFWQPILLSEDLKDLPRRIRILGEELVAFRDRSGAAGLLEPYCVHRGVSLEFGLIADKGIRCCYHGWCFDVDGRILDTPGEPPDSTLKERLFQGAYPVHEFGGLVFAYMGPPEMKPEFPVFDTFDLPGYQLMAQAGYVWPCNWLQVKENSMDPAHLAFLHTLPGSSGFTEDLADLGVWDYVETSCGMVYIDTRRQGDQVWVRVADFIPPNIHQFPPNADPMALRTRVSRPTATRWAVPIDDHHTMQIGFRHVPEGQTPNLGAGFGQDGDRSYEERQRVPGDYDAQVSIHGGTSRHGLEHLATTDRGVIMLRNMIRRGIRAVQQEQVPWRPESPDGRTVPTYSQDRVVAGIDPAATPEADRQTLLKTAREVVEDCQRRAQQGERWD</sequence>
<evidence type="ECO:0000256" key="2">
    <source>
        <dbReference type="ARBA" id="ARBA00022723"/>
    </source>
</evidence>
<reference evidence="7 8" key="1">
    <citation type="journal article" date="2014" name="Nature">
        <title>An environmental bacterial taxon with a large and distinct metabolic repertoire.</title>
        <authorList>
            <person name="Wilson M.C."/>
            <person name="Mori T."/>
            <person name="Ruckert C."/>
            <person name="Uria A.R."/>
            <person name="Helf M.J."/>
            <person name="Takada K."/>
            <person name="Gernert C."/>
            <person name="Steffens U.A."/>
            <person name="Heycke N."/>
            <person name="Schmitt S."/>
            <person name="Rinke C."/>
            <person name="Helfrich E.J."/>
            <person name="Brachmann A.O."/>
            <person name="Gurgui C."/>
            <person name="Wakimoto T."/>
            <person name="Kracht M."/>
            <person name="Crusemann M."/>
            <person name="Hentschel U."/>
            <person name="Abe I."/>
            <person name="Matsunaga S."/>
            <person name="Kalinowski J."/>
            <person name="Takeyama H."/>
            <person name="Piel J."/>
        </authorList>
    </citation>
    <scope>NUCLEOTIDE SEQUENCE [LARGE SCALE GENOMIC DNA]</scope>
    <source>
        <strain evidence="8">TSY1</strain>
    </source>
</reference>
<accession>W4LFF3</accession>